<dbReference type="EMBL" id="FOAB01000006">
    <property type="protein sequence ID" value="SEL82295.1"/>
    <property type="molecule type" value="Genomic_DNA"/>
</dbReference>
<evidence type="ECO:0000256" key="1">
    <source>
        <dbReference type="PROSITE-ProRule" id="PRU00110"/>
    </source>
</evidence>
<dbReference type="STRING" id="1038014.SAMN04487910_3364"/>
<dbReference type="PROSITE" id="PS50894">
    <property type="entry name" value="HPT"/>
    <property type="match status" value="1"/>
</dbReference>
<organism evidence="3 4">
    <name type="scientific">Aquimarina amphilecti</name>
    <dbReference type="NCBI Taxonomy" id="1038014"/>
    <lineage>
        <taxon>Bacteria</taxon>
        <taxon>Pseudomonadati</taxon>
        <taxon>Bacteroidota</taxon>
        <taxon>Flavobacteriia</taxon>
        <taxon>Flavobacteriales</taxon>
        <taxon>Flavobacteriaceae</taxon>
        <taxon>Aquimarina</taxon>
    </lineage>
</organism>
<dbReference type="InterPro" id="IPR008207">
    <property type="entry name" value="Sig_transdc_His_kin_Hpt_dom"/>
</dbReference>
<dbReference type="Gene3D" id="1.20.120.160">
    <property type="entry name" value="HPT domain"/>
    <property type="match status" value="1"/>
</dbReference>
<evidence type="ECO:0000259" key="2">
    <source>
        <dbReference type="PROSITE" id="PS50894"/>
    </source>
</evidence>
<dbReference type="Pfam" id="PF01627">
    <property type="entry name" value="Hpt"/>
    <property type="match status" value="1"/>
</dbReference>
<keyword evidence="4" id="KW-1185">Reference proteome</keyword>
<dbReference type="Proteomes" id="UP000198521">
    <property type="component" value="Unassembled WGS sequence"/>
</dbReference>
<sequence length="112" mass="12569">MSKSYSLESVNELSGGDDEFITVLVQTFLEEIPPDLEGMGQAVKDNDPKTAYQFAHKMKPNLQLFGIDLLKEIKQVEAWSKSGKDQSEIALILDHITATVNRAIEELKVDFQ</sequence>
<protein>
    <submittedName>
        <fullName evidence="3">HPt (Histidine-containing phosphotransfer) domain-containing protein</fullName>
    </submittedName>
</protein>
<dbReference type="RefSeq" id="WP_091410606.1">
    <property type="nucleotide sequence ID" value="NZ_FOAB01000006.1"/>
</dbReference>
<feature type="domain" description="HPt" evidence="2">
    <location>
        <begin position="17"/>
        <end position="110"/>
    </location>
</feature>
<dbReference type="SUPFAM" id="SSF47226">
    <property type="entry name" value="Histidine-containing phosphotransfer domain, HPT domain"/>
    <property type="match status" value="1"/>
</dbReference>
<dbReference type="GO" id="GO:0004672">
    <property type="term" value="F:protein kinase activity"/>
    <property type="evidence" value="ECO:0007669"/>
    <property type="project" value="UniProtKB-ARBA"/>
</dbReference>
<dbReference type="OrthoDB" id="7478530at2"/>
<reference evidence="3 4" key="1">
    <citation type="submission" date="2016-10" db="EMBL/GenBank/DDBJ databases">
        <authorList>
            <person name="de Groot N.N."/>
        </authorList>
    </citation>
    <scope>NUCLEOTIDE SEQUENCE [LARGE SCALE GENOMIC DNA]</scope>
    <source>
        <strain evidence="3 4">DSM 25232</strain>
    </source>
</reference>
<name>A0A1H7TCP9_AQUAM</name>
<proteinExistence type="predicted"/>
<accession>A0A1H7TCP9</accession>
<gene>
    <name evidence="3" type="ORF">SAMN04487910_3364</name>
</gene>
<evidence type="ECO:0000313" key="3">
    <source>
        <dbReference type="EMBL" id="SEL82295.1"/>
    </source>
</evidence>
<dbReference type="GO" id="GO:0000160">
    <property type="term" value="P:phosphorelay signal transduction system"/>
    <property type="evidence" value="ECO:0007669"/>
    <property type="project" value="InterPro"/>
</dbReference>
<feature type="modified residue" description="Phosphohistidine" evidence="1">
    <location>
        <position position="56"/>
    </location>
</feature>
<dbReference type="InterPro" id="IPR036641">
    <property type="entry name" value="HPT_dom_sf"/>
</dbReference>
<dbReference type="AlphaFoldDB" id="A0A1H7TCP9"/>
<keyword evidence="1" id="KW-0597">Phosphoprotein</keyword>
<evidence type="ECO:0000313" key="4">
    <source>
        <dbReference type="Proteomes" id="UP000198521"/>
    </source>
</evidence>